<evidence type="ECO:0000256" key="4">
    <source>
        <dbReference type="ARBA" id="ARBA00013278"/>
    </source>
</evidence>
<dbReference type="PANTHER" id="PTHR10728:SF65">
    <property type="entry name" value="PHOSPHOLIPASE A2"/>
    <property type="match status" value="1"/>
</dbReference>
<dbReference type="Gene3D" id="3.40.1090.10">
    <property type="entry name" value="Cytosolic phospholipase A2 catalytic domain"/>
    <property type="match status" value="1"/>
</dbReference>
<dbReference type="AlphaFoldDB" id="A0A6P9C1S2"/>
<dbReference type="InterPro" id="IPR035892">
    <property type="entry name" value="C2_domain_sf"/>
</dbReference>
<dbReference type="OMA" id="ICFMQGL"/>
<evidence type="ECO:0000313" key="17">
    <source>
        <dbReference type="RefSeq" id="XP_034273675.1"/>
    </source>
</evidence>
<feature type="domain" description="C2" evidence="14">
    <location>
        <begin position="1"/>
        <end position="118"/>
    </location>
</feature>
<dbReference type="GO" id="GO:0016020">
    <property type="term" value="C:membrane"/>
    <property type="evidence" value="ECO:0007669"/>
    <property type="project" value="UniProtKB-SubCell"/>
</dbReference>
<reference evidence="17" key="1">
    <citation type="submission" date="2025-08" db="UniProtKB">
        <authorList>
            <consortium name="RefSeq"/>
        </authorList>
    </citation>
    <scope>IDENTIFICATION</scope>
    <source>
        <tissue evidence="17">Blood</tissue>
    </source>
</reference>
<dbReference type="OrthoDB" id="270970at2759"/>
<comment type="domain">
    <text evidence="13">The N-terminal C2 domain associates with lipid membranes upon calcium binding.</text>
</comment>
<dbReference type="InParanoid" id="A0A6P9C1S2"/>
<dbReference type="PANTHER" id="PTHR10728">
    <property type="entry name" value="CYTOSOLIC PHOSPHOLIPASE A2"/>
    <property type="match status" value="1"/>
</dbReference>
<dbReference type="PROSITE" id="PS51210">
    <property type="entry name" value="PLA2C"/>
    <property type="match status" value="1"/>
</dbReference>
<evidence type="ECO:0000256" key="1">
    <source>
        <dbReference type="ARBA" id="ARBA00001913"/>
    </source>
</evidence>
<evidence type="ECO:0000256" key="2">
    <source>
        <dbReference type="ARBA" id="ARBA00004170"/>
    </source>
</evidence>
<keyword evidence="16" id="KW-1185">Reference proteome</keyword>
<dbReference type="InterPro" id="IPR000008">
    <property type="entry name" value="C2_dom"/>
</dbReference>
<sequence length="813" mass="92629">MGLFQSKQQTEPAPCSLLTVKIIKIKNLRKADLLTQSDCYVSLYLPTASVKRMKTQTIKDSKDPVWNETFHFRIQNKVKNILEFKVYDEDKITEDDHLLTVMFDVSKIQLGETVPLSFQLNPKGKEELEVEFTMESSPDVPEKIHTNGVLVSREVACLEVQVNGGRRKGVLSERPFTLSVDGSYEEAQNLSLGYWLCPASPAKFHYIKYNQSDLNIELPRRQFCAISRQSNESTTVPLNSLPINEKVTITPDTIFDLSVKAKEWTQGLFFKTPKALDVRLGYGLCSDENNFLQKRKKVVAATLKSILPLGQGLNDHEVPVVAMTTTGAGMRALTALYGTLWGLQRTKLLDCISYITGSSGTTWTMTKLYEDSNWSNKDLGEIILQARRQAAKSKRGAFSLEKLKSYHKELAQRTIAGYKSSFIDLWGLMIEAMLNDANNHHKLSEQRRAVNKGQNPLPIYLALNVKDNITTKDFREWLEFTPYEVGFPKYGAFVPAENFGSEFYMGHIMKKLPESRICFMQGLWSSVFSKNLLDAWHAADNSEDFWNRWTQDTVTEIDEVPDIPERPHEMPTRMFTPAGGLSNTLRDILTDRPAVSKYNNFLKGLQMHNEYVQHQQFTKWKDTMLDESPNQLKDSTEQLELVDTAFFFDTSCPPLLRPERKVDVILHFNYTGGSQTKPLEHASAYFSAQGIPFPKILLNEEEKKNMKECYIFEDTDNPEAPILLYFPLVNDTFQRYIAPGIERNAAQLPQGNVDVSSAFSPYSTRQVSLQEEEFNKLLNLTNYNVQNNANTILGVLHKVIERKKQAQLPQSSS</sequence>
<evidence type="ECO:0000256" key="11">
    <source>
        <dbReference type="ARBA" id="ARBA00023136"/>
    </source>
</evidence>
<dbReference type="InterPro" id="IPR002642">
    <property type="entry name" value="LysoPLipase_cat_dom"/>
</dbReference>
<keyword evidence="8 13" id="KW-0106">Calcium</keyword>
<dbReference type="CDD" id="cd07201">
    <property type="entry name" value="cPLA2_Grp-IVB-IVD-IVE-IVF"/>
    <property type="match status" value="1"/>
</dbReference>
<protein>
    <recommendedName>
        <fullName evidence="4 13">Phospholipase A2</fullName>
        <ecNumber evidence="4 13">3.1.1.4</ecNumber>
    </recommendedName>
</protein>
<evidence type="ECO:0000256" key="5">
    <source>
        <dbReference type="ARBA" id="ARBA00022490"/>
    </source>
</evidence>
<dbReference type="SMART" id="SM00022">
    <property type="entry name" value="PLAc"/>
    <property type="match status" value="1"/>
</dbReference>
<comment type="cofactor">
    <cofactor evidence="1">
        <name>Ca(2+)</name>
        <dbReference type="ChEBI" id="CHEBI:29108"/>
    </cofactor>
</comment>
<evidence type="ECO:0000259" key="15">
    <source>
        <dbReference type="PROSITE" id="PS51210"/>
    </source>
</evidence>
<dbReference type="Pfam" id="PF00168">
    <property type="entry name" value="C2"/>
    <property type="match status" value="1"/>
</dbReference>
<evidence type="ECO:0000256" key="12">
    <source>
        <dbReference type="PROSITE-ProRule" id="PRU00555"/>
    </source>
</evidence>
<dbReference type="GO" id="GO:0046475">
    <property type="term" value="P:glycerophospholipid catabolic process"/>
    <property type="evidence" value="ECO:0007669"/>
    <property type="project" value="TreeGrafter"/>
</dbReference>
<evidence type="ECO:0000256" key="6">
    <source>
        <dbReference type="ARBA" id="ARBA00022723"/>
    </source>
</evidence>
<keyword evidence="7 12" id="KW-0378">Hydrolase</keyword>
<dbReference type="EC" id="3.1.1.4" evidence="4 13"/>
<comment type="catalytic activity">
    <reaction evidence="13">
        <text>a 1,2-diacyl-sn-glycero-3-phosphocholine + H2O = a 1-acyl-sn-glycero-3-phosphocholine + a fatty acid + H(+)</text>
        <dbReference type="Rhea" id="RHEA:15801"/>
        <dbReference type="ChEBI" id="CHEBI:15377"/>
        <dbReference type="ChEBI" id="CHEBI:15378"/>
        <dbReference type="ChEBI" id="CHEBI:28868"/>
        <dbReference type="ChEBI" id="CHEBI:57643"/>
        <dbReference type="ChEBI" id="CHEBI:58168"/>
        <dbReference type="EC" id="3.1.1.4"/>
    </reaction>
</comment>
<evidence type="ECO:0000256" key="7">
    <source>
        <dbReference type="ARBA" id="ARBA00022801"/>
    </source>
</evidence>
<dbReference type="Proteomes" id="UP001652622">
    <property type="component" value="Unplaced"/>
</dbReference>
<dbReference type="FunFam" id="2.60.40.150:FF:000030">
    <property type="entry name" value="Phospholipase A2"/>
    <property type="match status" value="1"/>
</dbReference>
<evidence type="ECO:0000256" key="9">
    <source>
        <dbReference type="ARBA" id="ARBA00022963"/>
    </source>
</evidence>
<organism evidence="16 17">
    <name type="scientific">Pantherophis guttatus</name>
    <name type="common">Corn snake</name>
    <name type="synonym">Elaphe guttata</name>
    <dbReference type="NCBI Taxonomy" id="94885"/>
    <lineage>
        <taxon>Eukaryota</taxon>
        <taxon>Metazoa</taxon>
        <taxon>Chordata</taxon>
        <taxon>Craniata</taxon>
        <taxon>Vertebrata</taxon>
        <taxon>Euteleostomi</taxon>
        <taxon>Lepidosauria</taxon>
        <taxon>Squamata</taxon>
        <taxon>Bifurcata</taxon>
        <taxon>Unidentata</taxon>
        <taxon>Episquamata</taxon>
        <taxon>Toxicofera</taxon>
        <taxon>Serpentes</taxon>
        <taxon>Colubroidea</taxon>
        <taxon>Colubridae</taxon>
        <taxon>Colubrinae</taxon>
        <taxon>Pantherophis</taxon>
    </lineage>
</organism>
<evidence type="ECO:0000313" key="16">
    <source>
        <dbReference type="Proteomes" id="UP001652622"/>
    </source>
</evidence>
<dbReference type="Gene3D" id="2.60.40.150">
    <property type="entry name" value="C2 domain"/>
    <property type="match status" value="1"/>
</dbReference>
<dbReference type="Pfam" id="PF01735">
    <property type="entry name" value="PLA2_B"/>
    <property type="match status" value="1"/>
</dbReference>
<evidence type="ECO:0000256" key="10">
    <source>
        <dbReference type="ARBA" id="ARBA00023098"/>
    </source>
</evidence>
<evidence type="ECO:0000256" key="13">
    <source>
        <dbReference type="RuleBase" id="RU362102"/>
    </source>
</evidence>
<dbReference type="CDD" id="cd04036">
    <property type="entry name" value="C2_cPLA2"/>
    <property type="match status" value="1"/>
</dbReference>
<dbReference type="KEGG" id="pgut:117665643"/>
<feature type="domain" description="PLA2c" evidence="15">
    <location>
        <begin position="271"/>
        <end position="813"/>
    </location>
</feature>
<proteinExistence type="predicted"/>
<dbReference type="GeneID" id="117665643"/>
<dbReference type="SUPFAM" id="SSF52151">
    <property type="entry name" value="FabD/lysophospholipase-like"/>
    <property type="match status" value="1"/>
</dbReference>
<keyword evidence="11" id="KW-0472">Membrane</keyword>
<dbReference type="InterPro" id="IPR016035">
    <property type="entry name" value="Acyl_Trfase/lysoPLipase"/>
</dbReference>
<dbReference type="GO" id="GO:0005509">
    <property type="term" value="F:calcium ion binding"/>
    <property type="evidence" value="ECO:0007669"/>
    <property type="project" value="InterPro"/>
</dbReference>
<dbReference type="InterPro" id="IPR041847">
    <property type="entry name" value="C2_cPLA2"/>
</dbReference>
<accession>A0A6P9C1S2</accession>
<dbReference type="GO" id="GO:0047498">
    <property type="term" value="F:calcium-dependent phospholipase A2 activity"/>
    <property type="evidence" value="ECO:0007669"/>
    <property type="project" value="TreeGrafter"/>
</dbReference>
<dbReference type="RefSeq" id="XP_034273675.1">
    <property type="nucleotide sequence ID" value="XM_034417784.2"/>
</dbReference>
<gene>
    <name evidence="17" type="primary">LOC117665643</name>
</gene>
<keyword evidence="9 12" id="KW-0442">Lipid degradation</keyword>
<dbReference type="InterPro" id="IPR040723">
    <property type="entry name" value="cPLA2_C2"/>
</dbReference>
<dbReference type="SMART" id="SM00239">
    <property type="entry name" value="C2"/>
    <property type="match status" value="1"/>
</dbReference>
<comment type="subcellular location">
    <subcellularLocation>
        <location evidence="3">Cytoplasm</location>
        <location evidence="3">Cytosol</location>
    </subcellularLocation>
    <subcellularLocation>
        <location evidence="2">Membrane</location>
        <topology evidence="2">Peripheral membrane protein</topology>
    </subcellularLocation>
</comment>
<dbReference type="FunFam" id="3.40.1090.10:FF:000002">
    <property type="entry name" value="Phospholipase A2"/>
    <property type="match status" value="1"/>
</dbReference>
<dbReference type="Pfam" id="PF18695">
    <property type="entry name" value="cPLA2_C2"/>
    <property type="match status" value="1"/>
</dbReference>
<dbReference type="GO" id="GO:0005544">
    <property type="term" value="F:calcium-dependent phospholipid binding"/>
    <property type="evidence" value="ECO:0007669"/>
    <property type="project" value="TreeGrafter"/>
</dbReference>
<evidence type="ECO:0000256" key="3">
    <source>
        <dbReference type="ARBA" id="ARBA00004514"/>
    </source>
</evidence>
<dbReference type="GO" id="GO:0005829">
    <property type="term" value="C:cytosol"/>
    <property type="evidence" value="ECO:0007669"/>
    <property type="project" value="UniProtKB-SubCell"/>
</dbReference>
<name>A0A6P9C1S2_PANGU</name>
<keyword evidence="6 13" id="KW-0479">Metal-binding</keyword>
<dbReference type="PROSITE" id="PS50004">
    <property type="entry name" value="C2"/>
    <property type="match status" value="1"/>
</dbReference>
<evidence type="ECO:0000256" key="8">
    <source>
        <dbReference type="ARBA" id="ARBA00022837"/>
    </source>
</evidence>
<dbReference type="SUPFAM" id="SSF49562">
    <property type="entry name" value="C2 domain (Calcium/lipid-binding domain, CaLB)"/>
    <property type="match status" value="1"/>
</dbReference>
<keyword evidence="5 13" id="KW-0963">Cytoplasm</keyword>
<evidence type="ECO:0000259" key="14">
    <source>
        <dbReference type="PROSITE" id="PS50004"/>
    </source>
</evidence>
<keyword evidence="10 12" id="KW-0443">Lipid metabolism</keyword>